<dbReference type="Pfam" id="PF00071">
    <property type="entry name" value="Ras"/>
    <property type="match status" value="3"/>
</dbReference>
<name>A0A1I8FWA0_9PLAT</name>
<dbReference type="Pfam" id="PF13516">
    <property type="entry name" value="LRR_6"/>
    <property type="match status" value="2"/>
</dbReference>
<dbReference type="SMART" id="SM00173">
    <property type="entry name" value="RAS"/>
    <property type="match status" value="2"/>
</dbReference>
<dbReference type="GO" id="GO:0030139">
    <property type="term" value="C:endocytic vesicle"/>
    <property type="evidence" value="ECO:0007669"/>
    <property type="project" value="UniProtKB-ARBA"/>
</dbReference>
<evidence type="ECO:0000313" key="12">
    <source>
        <dbReference type="WBParaSite" id="maker-uti_cns_0000138-snap-gene-0.7-mRNA-1"/>
    </source>
</evidence>
<keyword evidence="2" id="KW-0813">Transport</keyword>
<evidence type="ECO:0000256" key="6">
    <source>
        <dbReference type="ARBA" id="ARBA00023288"/>
    </source>
</evidence>
<dbReference type="SMART" id="SM00176">
    <property type="entry name" value="RAN"/>
    <property type="match status" value="2"/>
</dbReference>
<dbReference type="SMART" id="SM00368">
    <property type="entry name" value="LRR_RI"/>
    <property type="match status" value="4"/>
</dbReference>
<dbReference type="AlphaFoldDB" id="A0A1I8FWA0"/>
<evidence type="ECO:0000256" key="2">
    <source>
        <dbReference type="ARBA" id="ARBA00022448"/>
    </source>
</evidence>
<dbReference type="PANTHER" id="PTHR47981:SF20">
    <property type="entry name" value="RAS-RELATED PROTEIN RAB-7A"/>
    <property type="match status" value="1"/>
</dbReference>
<dbReference type="GO" id="GO:0005525">
    <property type="term" value="F:GTP binding"/>
    <property type="evidence" value="ECO:0007669"/>
    <property type="project" value="UniProtKB-KW"/>
</dbReference>
<reference evidence="12" key="1">
    <citation type="submission" date="2016-11" db="UniProtKB">
        <authorList>
            <consortium name="WormBaseParasite"/>
        </authorList>
    </citation>
    <scope>IDENTIFICATION</scope>
</reference>
<feature type="region of interest" description="Disordered" evidence="10">
    <location>
        <begin position="349"/>
        <end position="372"/>
    </location>
</feature>
<dbReference type="Proteomes" id="UP000095280">
    <property type="component" value="Unplaced"/>
</dbReference>
<dbReference type="FunFam" id="3.40.50.300:FF:001447">
    <property type="entry name" value="Ras-related protein Rab-1B"/>
    <property type="match status" value="2"/>
</dbReference>
<evidence type="ECO:0000256" key="8">
    <source>
        <dbReference type="ARBA" id="ARBA00058158"/>
    </source>
</evidence>
<dbReference type="WBParaSite" id="maker-uti_cns_0000138-snap-gene-0.7-mRNA-1">
    <property type="protein sequence ID" value="maker-uti_cns_0000138-snap-gene-0.7-mRNA-1"/>
    <property type="gene ID" value="maker-uti_cns_0000138-snap-gene-0.7"/>
</dbReference>
<dbReference type="PANTHER" id="PTHR47981">
    <property type="entry name" value="RAB FAMILY"/>
    <property type="match status" value="1"/>
</dbReference>
<dbReference type="GO" id="GO:0002682">
    <property type="term" value="P:regulation of immune system process"/>
    <property type="evidence" value="ECO:0007669"/>
    <property type="project" value="UniProtKB-ARBA"/>
</dbReference>
<keyword evidence="5" id="KW-0342">GTP-binding</keyword>
<comment type="function">
    <text evidence="8">Controls vesicular trafficking from endosomes to the trans-Golgi network (TGN). Acts as a negative regulator of TLR9 signaling and can suppress TLR9-triggered TNFA, IL6, and IFNB production in macrophages by promoting TLR9 lysosomal degradation. Also negatively regulates TLR4 signaling in macrophages by promoting lysosomal degradation of TLR4. Promotes megakaryocytic differentiation by increasing NF-kappa-B-dependent IL6 production and subsequently enhancing the association of STAT3 with GATA1. Not involved in the regulation of the EGF- and EGFR degradation pathway.</text>
</comment>
<dbReference type="InterPro" id="IPR032675">
    <property type="entry name" value="LRR_dom_sf"/>
</dbReference>
<comment type="similarity">
    <text evidence="1">Belongs to the small GTPase superfamily. Rab family.</text>
</comment>
<accession>A0A1I8FWA0</accession>
<dbReference type="CDD" id="cd01862">
    <property type="entry name" value="Rab7"/>
    <property type="match status" value="1"/>
</dbReference>
<evidence type="ECO:0000256" key="7">
    <source>
        <dbReference type="ARBA" id="ARBA00023289"/>
    </source>
</evidence>
<keyword evidence="6" id="KW-0449">Lipoprotein</keyword>
<dbReference type="InterPro" id="IPR001806">
    <property type="entry name" value="Small_GTPase"/>
</dbReference>
<evidence type="ECO:0000256" key="4">
    <source>
        <dbReference type="ARBA" id="ARBA00022927"/>
    </source>
</evidence>
<evidence type="ECO:0000256" key="1">
    <source>
        <dbReference type="ARBA" id="ARBA00006270"/>
    </source>
</evidence>
<evidence type="ECO:0000256" key="5">
    <source>
        <dbReference type="ARBA" id="ARBA00023134"/>
    </source>
</evidence>
<evidence type="ECO:0000256" key="9">
    <source>
        <dbReference type="ARBA" id="ARBA00067801"/>
    </source>
</evidence>
<dbReference type="GO" id="GO:0005770">
    <property type="term" value="C:late endosome"/>
    <property type="evidence" value="ECO:0007669"/>
    <property type="project" value="UniProtKB-ARBA"/>
</dbReference>
<sequence>LIATFFSNRVAQAEPNASAPESTAANNRTNRQTWRPAAAMATQPKRTLIKAIILGDQGVGKTALLHRLVKNSFTQYYKTTVCVDFLTKDVCIDGRPVTLQLWDTAGQDRFRSLGAFYFRGADACFSAGRNRLENAGVDMLAGPLSRMASLRKLELYQDGIGIHGPEGAQQLAAIVAANPHLRCLNLSDNSIKPDGAQLLADALRKLPKLTELNLADCLLLSDGAQAIADALDEALCPSLRSLIISGNEINRDAALAVAAAAAGKPTGLSIGGGGAGNRSLFDNVPELGLSGCSLFGGGSASSKPAAPAGSGGGVVAFSFKAAAAATHEHAKSSLIATFFSNRVAQAEPNASAPESTAANNRTNRQTWRPAAAMATQPKRTLIKAIILGDQGVGKTALLHRLVKNSFTQYYKTTVCVDFLTKDVCIDGRPVTLQLWDTAGQDRFRSLGAFYFRGADACVLVYDVTQPNSFKSLDSWRDEFLVQAGPRDPDKFPFILIGNKVDLESRSVTKKRAAQWAQCKSGMPYIECSAKEAVNVDEAFCSLARIALARETSAVAADEAAAAEIPAAIQLRAGDADSNSGHRACQGRAFQSSGQAPVFVPHSAQCFGNLPNQRPQCRLASVKIVVLGDAGVGKTALLHRLVHSGFHGDGIYRATIGSDLLMKRLVLNCGAEVTLQLWDTAGQERFRSLNRAYFRGADGCVLVFDLTSTASLASLTHWRQEFDSERSGFESAAALPPLLLLGNKADLPTGSRAVSGRCVAAWRSAQQLPSDAERYFECSAKTGLNVEAAFRHLAAACLSRRRHPMEAGLRLALTNGTGDSASGCVCRPA</sequence>
<keyword evidence="4" id="KW-0653">Protein transport</keyword>
<keyword evidence="7" id="KW-0636">Prenylation</keyword>
<dbReference type="PROSITE" id="PS51419">
    <property type="entry name" value="RAB"/>
    <property type="match status" value="3"/>
</dbReference>
<dbReference type="PRINTS" id="PR00449">
    <property type="entry name" value="RASTRNSFRMNG"/>
</dbReference>
<dbReference type="NCBIfam" id="TIGR00231">
    <property type="entry name" value="small_GTP"/>
    <property type="match status" value="3"/>
</dbReference>
<evidence type="ECO:0000313" key="11">
    <source>
        <dbReference type="Proteomes" id="UP000095280"/>
    </source>
</evidence>
<keyword evidence="11" id="KW-1185">Reference proteome</keyword>
<proteinExistence type="inferred from homology"/>
<dbReference type="PROSITE" id="PS51417">
    <property type="entry name" value="ARF"/>
    <property type="match status" value="1"/>
</dbReference>
<protein>
    <recommendedName>
        <fullName evidence="9">Ras-related protein Rab-7b</fullName>
    </recommendedName>
</protein>
<evidence type="ECO:0000256" key="10">
    <source>
        <dbReference type="SAM" id="MobiDB-lite"/>
    </source>
</evidence>
<dbReference type="InterPro" id="IPR027417">
    <property type="entry name" value="P-loop_NTPase"/>
</dbReference>
<evidence type="ECO:0000256" key="3">
    <source>
        <dbReference type="ARBA" id="ARBA00022741"/>
    </source>
</evidence>
<organism evidence="11 12">
    <name type="scientific">Macrostomum lignano</name>
    <dbReference type="NCBI Taxonomy" id="282301"/>
    <lineage>
        <taxon>Eukaryota</taxon>
        <taxon>Metazoa</taxon>
        <taxon>Spiralia</taxon>
        <taxon>Lophotrochozoa</taxon>
        <taxon>Platyhelminthes</taxon>
        <taxon>Rhabditophora</taxon>
        <taxon>Macrostomorpha</taxon>
        <taxon>Macrostomida</taxon>
        <taxon>Macrostomidae</taxon>
        <taxon>Macrostomum</taxon>
    </lineage>
</organism>
<dbReference type="SUPFAM" id="SSF52047">
    <property type="entry name" value="RNI-like"/>
    <property type="match status" value="1"/>
</dbReference>
<dbReference type="Gene3D" id="3.40.50.300">
    <property type="entry name" value="P-loop containing nucleotide triphosphate hydrolases"/>
    <property type="match status" value="3"/>
</dbReference>
<dbReference type="SMART" id="SM00175">
    <property type="entry name" value="RAB"/>
    <property type="match status" value="3"/>
</dbReference>
<dbReference type="InterPro" id="IPR005225">
    <property type="entry name" value="Small_GTP-bd"/>
</dbReference>
<keyword evidence="3" id="KW-0547">Nucleotide-binding</keyword>
<dbReference type="GO" id="GO:0005764">
    <property type="term" value="C:lysosome"/>
    <property type="evidence" value="ECO:0007669"/>
    <property type="project" value="UniProtKB-ARBA"/>
</dbReference>
<dbReference type="SUPFAM" id="SSF52540">
    <property type="entry name" value="P-loop containing nucleoside triphosphate hydrolases"/>
    <property type="match status" value="3"/>
</dbReference>
<dbReference type="PROSITE" id="PS51421">
    <property type="entry name" value="RAS"/>
    <property type="match status" value="2"/>
</dbReference>
<dbReference type="InterPro" id="IPR001611">
    <property type="entry name" value="Leu-rich_rpt"/>
</dbReference>
<feature type="compositionally biased region" description="Polar residues" evidence="10">
    <location>
        <begin position="352"/>
        <end position="366"/>
    </location>
</feature>
<dbReference type="SMART" id="SM00174">
    <property type="entry name" value="RHO"/>
    <property type="match status" value="1"/>
</dbReference>
<dbReference type="Gene3D" id="3.80.10.10">
    <property type="entry name" value="Ribonuclease Inhibitor"/>
    <property type="match status" value="1"/>
</dbReference>
<dbReference type="FunFam" id="3.40.50.300:FF:000751">
    <property type="entry name" value="Rab family GTPase, putative"/>
    <property type="match status" value="1"/>
</dbReference>
<dbReference type="GO" id="GO:0003924">
    <property type="term" value="F:GTPase activity"/>
    <property type="evidence" value="ECO:0007669"/>
    <property type="project" value="InterPro"/>
</dbReference>
<dbReference type="PROSITE" id="PS51420">
    <property type="entry name" value="RHO"/>
    <property type="match status" value="1"/>
</dbReference>
<dbReference type="GO" id="GO:0015031">
    <property type="term" value="P:protein transport"/>
    <property type="evidence" value="ECO:0007669"/>
    <property type="project" value="UniProtKB-KW"/>
</dbReference>